<evidence type="ECO:0000259" key="3">
    <source>
        <dbReference type="PROSITE" id="PS51186"/>
    </source>
</evidence>
<dbReference type="PANTHER" id="PTHR43877:SF2">
    <property type="entry name" value="AMINOALKYLPHOSPHONATE N-ACETYLTRANSFERASE-RELATED"/>
    <property type="match status" value="1"/>
</dbReference>
<dbReference type="Pfam" id="PF00583">
    <property type="entry name" value="Acetyltransf_1"/>
    <property type="match status" value="1"/>
</dbReference>
<dbReference type="PANTHER" id="PTHR43877">
    <property type="entry name" value="AMINOALKYLPHOSPHONATE N-ACETYLTRANSFERASE-RELATED-RELATED"/>
    <property type="match status" value="1"/>
</dbReference>
<keyword evidence="1 4" id="KW-0808">Transferase</keyword>
<name>A0A1I2L2C0_9ACTN</name>
<accession>A0A1I2L2C0</accession>
<dbReference type="GO" id="GO:0016747">
    <property type="term" value="F:acyltransferase activity, transferring groups other than amino-acyl groups"/>
    <property type="evidence" value="ECO:0007669"/>
    <property type="project" value="InterPro"/>
</dbReference>
<protein>
    <submittedName>
        <fullName evidence="4">Acetyltransferase (GNAT) family protein</fullName>
    </submittedName>
</protein>
<evidence type="ECO:0000313" key="4">
    <source>
        <dbReference type="EMBL" id="SFF71597.1"/>
    </source>
</evidence>
<sequence>MTTLHPWAADDDLHSVYLTNADYWRRSGDLDPSRLDRPAVARAAADLAPGELAFTARHGNATVGYVRVLERHLRDGHPWIGLLLVDGHHRRQGHGRAIATAVEDLFEGTGVLRLGVLVNNPAAQRFWSALGYRHVDTRPDMAKGRTTLIYEKRGR</sequence>
<dbReference type="RefSeq" id="WP_093620993.1">
    <property type="nucleotide sequence ID" value="NZ_BOMT01000077.1"/>
</dbReference>
<evidence type="ECO:0000256" key="2">
    <source>
        <dbReference type="ARBA" id="ARBA00023315"/>
    </source>
</evidence>
<keyword evidence="5" id="KW-1185">Reference proteome</keyword>
<keyword evidence="2" id="KW-0012">Acyltransferase</keyword>
<proteinExistence type="predicted"/>
<feature type="domain" description="N-acetyltransferase" evidence="3">
    <location>
        <begin position="2"/>
        <end position="155"/>
    </location>
</feature>
<dbReference type="AlphaFoldDB" id="A0A1I2L2C0"/>
<dbReference type="OrthoDB" id="4458448at2"/>
<gene>
    <name evidence="4" type="ORF">SAMN05421541_1196</name>
</gene>
<dbReference type="InterPro" id="IPR050832">
    <property type="entry name" value="Bact_Acetyltransf"/>
</dbReference>
<dbReference type="Proteomes" id="UP000199645">
    <property type="component" value="Unassembled WGS sequence"/>
</dbReference>
<dbReference type="InterPro" id="IPR000182">
    <property type="entry name" value="GNAT_dom"/>
</dbReference>
<reference evidence="4 5" key="1">
    <citation type="submission" date="2016-10" db="EMBL/GenBank/DDBJ databases">
        <authorList>
            <person name="de Groot N.N."/>
        </authorList>
    </citation>
    <scope>NUCLEOTIDE SEQUENCE [LARGE SCALE GENOMIC DNA]</scope>
    <source>
        <strain evidence="4 5">DSM 43019</strain>
    </source>
</reference>
<dbReference type="InterPro" id="IPR016181">
    <property type="entry name" value="Acyl_CoA_acyltransferase"/>
</dbReference>
<dbReference type="PROSITE" id="PS51186">
    <property type="entry name" value="GNAT"/>
    <property type="match status" value="1"/>
</dbReference>
<organism evidence="4 5">
    <name type="scientific">Actinoplanes philippinensis</name>
    <dbReference type="NCBI Taxonomy" id="35752"/>
    <lineage>
        <taxon>Bacteria</taxon>
        <taxon>Bacillati</taxon>
        <taxon>Actinomycetota</taxon>
        <taxon>Actinomycetes</taxon>
        <taxon>Micromonosporales</taxon>
        <taxon>Micromonosporaceae</taxon>
        <taxon>Actinoplanes</taxon>
    </lineage>
</organism>
<dbReference type="CDD" id="cd04301">
    <property type="entry name" value="NAT_SF"/>
    <property type="match status" value="1"/>
</dbReference>
<dbReference type="STRING" id="35752.SAMN05421541_1196"/>
<dbReference type="SUPFAM" id="SSF55729">
    <property type="entry name" value="Acyl-CoA N-acyltransferases (Nat)"/>
    <property type="match status" value="1"/>
</dbReference>
<dbReference type="Gene3D" id="3.40.630.30">
    <property type="match status" value="1"/>
</dbReference>
<evidence type="ECO:0000256" key="1">
    <source>
        <dbReference type="ARBA" id="ARBA00022679"/>
    </source>
</evidence>
<evidence type="ECO:0000313" key="5">
    <source>
        <dbReference type="Proteomes" id="UP000199645"/>
    </source>
</evidence>
<dbReference type="EMBL" id="FONV01000019">
    <property type="protein sequence ID" value="SFF71597.1"/>
    <property type="molecule type" value="Genomic_DNA"/>
</dbReference>